<dbReference type="InterPro" id="IPR024654">
    <property type="entry name" value="Calcineurin-like_PHP_lpxH"/>
</dbReference>
<comment type="similarity">
    <text evidence="1">Belongs to the metallophosphoesterase superfamily. YfcE family.</text>
</comment>
<keyword evidence="4" id="KW-1185">Reference proteome</keyword>
<name>A0ABU1FXG4_9GAMM</name>
<evidence type="ECO:0000259" key="2">
    <source>
        <dbReference type="Pfam" id="PF12850"/>
    </source>
</evidence>
<protein>
    <submittedName>
        <fullName evidence="3">Metallophosphoesterase family protein</fullName>
    </submittedName>
</protein>
<dbReference type="Gene3D" id="3.60.21.10">
    <property type="match status" value="1"/>
</dbReference>
<dbReference type="EMBL" id="JARWAK010000001">
    <property type="protein sequence ID" value="MDR5865375.1"/>
    <property type="molecule type" value="Genomic_DNA"/>
</dbReference>
<feature type="domain" description="Calcineurin-like phosphoesterase" evidence="2">
    <location>
        <begin position="12"/>
        <end position="142"/>
    </location>
</feature>
<evidence type="ECO:0000313" key="4">
    <source>
        <dbReference type="Proteomes" id="UP001264519"/>
    </source>
</evidence>
<dbReference type="SUPFAM" id="SSF56300">
    <property type="entry name" value="Metallo-dependent phosphatases"/>
    <property type="match status" value="1"/>
</dbReference>
<comment type="caution">
    <text evidence="3">The sequence shown here is derived from an EMBL/GenBank/DDBJ whole genome shotgun (WGS) entry which is preliminary data.</text>
</comment>
<gene>
    <name evidence="3" type="ORF">QC818_01055</name>
</gene>
<dbReference type="RefSeq" id="WP_309650972.1">
    <property type="nucleotide sequence ID" value="NZ_JARWAK010000001.1"/>
</dbReference>
<dbReference type="Pfam" id="PF12850">
    <property type="entry name" value="Metallophos_2"/>
    <property type="match status" value="1"/>
</dbReference>
<evidence type="ECO:0000313" key="3">
    <source>
        <dbReference type="EMBL" id="MDR5865375.1"/>
    </source>
</evidence>
<proteinExistence type="inferred from homology"/>
<evidence type="ECO:0000256" key="1">
    <source>
        <dbReference type="ARBA" id="ARBA00008950"/>
    </source>
</evidence>
<dbReference type="Proteomes" id="UP001264519">
    <property type="component" value="Unassembled WGS sequence"/>
</dbReference>
<reference evidence="3 4" key="1">
    <citation type="submission" date="2023-04" db="EMBL/GenBank/DDBJ databases">
        <title>A long-awaited taxogenomic arrangement of the family Halomonadaceae.</title>
        <authorList>
            <person name="De La Haba R."/>
            <person name="Chuvochina M."/>
            <person name="Wittouck S."/>
            <person name="Arahal D.R."/>
            <person name="Sanchez-Porro C."/>
            <person name="Hugenholtz P."/>
            <person name="Ventosa A."/>
        </authorList>
    </citation>
    <scope>NUCLEOTIDE SEQUENCE [LARGE SCALE GENOMIC DNA]</scope>
    <source>
        <strain evidence="3 4">DSM 23530</strain>
    </source>
</reference>
<organism evidence="3 4">
    <name type="scientific">Halomonas koreensis</name>
    <dbReference type="NCBI Taxonomy" id="245385"/>
    <lineage>
        <taxon>Bacteria</taxon>
        <taxon>Pseudomonadati</taxon>
        <taxon>Pseudomonadota</taxon>
        <taxon>Gammaproteobacteria</taxon>
        <taxon>Oceanospirillales</taxon>
        <taxon>Halomonadaceae</taxon>
        <taxon>Halomonas</taxon>
    </lineage>
</organism>
<accession>A0ABU1FXG4</accession>
<dbReference type="InterPro" id="IPR029052">
    <property type="entry name" value="Metallo-depent_PP-like"/>
</dbReference>
<sequence>MDTSTLELDAPIGVIADTHGTLRDEALALLEGCGLILHLGDVGGRERDAAILERLGALAPVYAVRGNVDTAAWAEALPWHQGLAVNGWRLHLVHDIADFDATTACDAVLHGHSHKARHEWRDGRLLFNPGGAGRRRFSLPLTLGKLWADEAALRGAILHLPV</sequence>